<evidence type="ECO:0000313" key="3">
    <source>
        <dbReference type="EMBL" id="KGN36528.1"/>
    </source>
</evidence>
<accession>A0A0A0JHF3</accession>
<reference evidence="3 4" key="1">
    <citation type="submission" date="2013-08" db="EMBL/GenBank/DDBJ databases">
        <title>The genome sequence of Knoellia subterranea.</title>
        <authorList>
            <person name="Zhu W."/>
            <person name="Wang G."/>
        </authorList>
    </citation>
    <scope>NUCLEOTIDE SEQUENCE [LARGE SCALE GENOMIC DNA]</scope>
    <source>
        <strain evidence="3 4">KCTC 19937</strain>
    </source>
</reference>
<feature type="region of interest" description="Disordered" evidence="1">
    <location>
        <begin position="26"/>
        <end position="47"/>
    </location>
</feature>
<keyword evidence="4" id="KW-1185">Reference proteome</keyword>
<organism evidence="3 4">
    <name type="scientific">Knoellia subterranea KCTC 19937</name>
    <dbReference type="NCBI Taxonomy" id="1385521"/>
    <lineage>
        <taxon>Bacteria</taxon>
        <taxon>Bacillati</taxon>
        <taxon>Actinomycetota</taxon>
        <taxon>Actinomycetes</taxon>
        <taxon>Micrococcales</taxon>
        <taxon>Intrasporangiaceae</taxon>
        <taxon>Knoellia</taxon>
    </lineage>
</organism>
<dbReference type="RefSeq" id="WP_035906675.1">
    <property type="nucleotide sequence ID" value="NZ_AVPK01000010.1"/>
</dbReference>
<evidence type="ECO:0000256" key="1">
    <source>
        <dbReference type="SAM" id="MobiDB-lite"/>
    </source>
</evidence>
<gene>
    <name evidence="3" type="ORF">N803_04310</name>
</gene>
<dbReference type="eggNOG" id="ENOG50333DA">
    <property type="taxonomic scope" value="Bacteria"/>
</dbReference>
<feature type="chain" id="PRO_5038508690" description="Lipoprotein" evidence="2">
    <location>
        <begin position="21"/>
        <end position="273"/>
    </location>
</feature>
<dbReference type="InterPro" id="IPR029046">
    <property type="entry name" value="LolA/LolB/LppX"/>
</dbReference>
<feature type="compositionally biased region" description="Low complexity" evidence="1">
    <location>
        <begin position="26"/>
        <end position="45"/>
    </location>
</feature>
<dbReference type="STRING" id="1385521.N803_04310"/>
<evidence type="ECO:0000256" key="2">
    <source>
        <dbReference type="SAM" id="SignalP"/>
    </source>
</evidence>
<name>A0A0A0JHF3_9MICO</name>
<dbReference type="PROSITE" id="PS51257">
    <property type="entry name" value="PROKAR_LIPOPROTEIN"/>
    <property type="match status" value="1"/>
</dbReference>
<dbReference type="Proteomes" id="UP000030011">
    <property type="component" value="Unassembled WGS sequence"/>
</dbReference>
<proteinExistence type="predicted"/>
<dbReference type="SUPFAM" id="SSF89392">
    <property type="entry name" value="Prokaryotic lipoproteins and lipoprotein localization factors"/>
    <property type="match status" value="1"/>
</dbReference>
<dbReference type="OrthoDB" id="3781094at2"/>
<evidence type="ECO:0008006" key="5">
    <source>
        <dbReference type="Google" id="ProtNLM"/>
    </source>
</evidence>
<dbReference type="AlphaFoldDB" id="A0A0A0JHF3"/>
<feature type="signal peptide" evidence="2">
    <location>
        <begin position="1"/>
        <end position="20"/>
    </location>
</feature>
<evidence type="ECO:0000313" key="4">
    <source>
        <dbReference type="Proteomes" id="UP000030011"/>
    </source>
</evidence>
<dbReference type="EMBL" id="AVPK01000010">
    <property type="protein sequence ID" value="KGN36528.1"/>
    <property type="molecule type" value="Genomic_DNA"/>
</dbReference>
<protein>
    <recommendedName>
        <fullName evidence="5">Lipoprotein</fullName>
    </recommendedName>
</protein>
<keyword evidence="2" id="KW-0732">Signal</keyword>
<comment type="caution">
    <text evidence="3">The sequence shown here is derived from an EMBL/GenBank/DDBJ whole genome shotgun (WGS) entry which is preliminary data.</text>
</comment>
<dbReference type="Gene3D" id="2.50.20.20">
    <property type="match status" value="1"/>
</dbReference>
<sequence length="273" mass="28282">MKLNRSLTAALALSLTAVLGACGSNDAGTTDTKSTTGSTAKSDGAAQGKVGDEVDLSAFYGDIATAMKEKKSYRFTGDSAAGKLSGQMRVDGDKTAMRMETTVDGEAATILFVDGVMYMGGMDDLPAGKTFIKIDPKGDDPMSKMMGPALSQMAESADPTAALADLEGLKAKVVEVKDGTTTYEMTVTAEQQQKLAAEKLKDMGMDTGSLPTPSTAPAPMVVRQTIGADNLPTVVKITGSPEATMTITYSGWGEDVDVAAPPADKVATFSDMM</sequence>